<dbReference type="InterPro" id="IPR006703">
    <property type="entry name" value="G_AIG1"/>
</dbReference>
<evidence type="ECO:0000313" key="14">
    <source>
        <dbReference type="Proteomes" id="UP000321393"/>
    </source>
</evidence>
<comment type="subcellular location">
    <subcellularLocation>
        <location evidence="1">Cytoplasm</location>
    </subcellularLocation>
</comment>
<feature type="compositionally biased region" description="Basic and acidic residues" evidence="10">
    <location>
        <begin position="1024"/>
        <end position="1033"/>
    </location>
</feature>
<dbReference type="CDD" id="cd15873">
    <property type="entry name" value="R-SNARE_STXBP5_6"/>
    <property type="match status" value="1"/>
</dbReference>
<dbReference type="Gene3D" id="3.40.50.300">
    <property type="entry name" value="P-loop containing nucleotide triphosphate hydrolases"/>
    <property type="match status" value="1"/>
</dbReference>
<comment type="similarity">
    <text evidence="2">Belongs to the WD repeat L(2)GL family.</text>
</comment>
<keyword evidence="7" id="KW-0342">GTP-binding</keyword>
<feature type="domain" description="AIG1-type G" evidence="12">
    <location>
        <begin position="1"/>
        <end position="206"/>
    </location>
</feature>
<dbReference type="PANTHER" id="PTHR10241">
    <property type="entry name" value="LETHAL 2 GIANT LARVAE PROTEIN"/>
    <property type="match status" value="1"/>
</dbReference>
<dbReference type="CDD" id="cd01852">
    <property type="entry name" value="AIG1"/>
    <property type="match status" value="1"/>
</dbReference>
<accession>A0A5A7TSI4</accession>
<dbReference type="EMBL" id="SSTE01014973">
    <property type="protein sequence ID" value="KAA0044179.1"/>
    <property type="molecule type" value="Genomic_DNA"/>
</dbReference>
<keyword evidence="8 9" id="KW-0175">Coiled coil</keyword>
<proteinExistence type="inferred from homology"/>
<dbReference type="PROSITE" id="PS51720">
    <property type="entry name" value="G_AIG1"/>
    <property type="match status" value="1"/>
</dbReference>
<dbReference type="SUPFAM" id="SSF50978">
    <property type="entry name" value="WD40 repeat-like"/>
    <property type="match status" value="2"/>
</dbReference>
<dbReference type="GO" id="GO:0006887">
    <property type="term" value="P:exocytosis"/>
    <property type="evidence" value="ECO:0007669"/>
    <property type="project" value="UniProtKB-KW"/>
</dbReference>
<feature type="region of interest" description="Disordered" evidence="10">
    <location>
        <begin position="1261"/>
        <end position="1300"/>
    </location>
</feature>
<evidence type="ECO:0000256" key="10">
    <source>
        <dbReference type="SAM" id="MobiDB-lite"/>
    </source>
</evidence>
<evidence type="ECO:0000256" key="1">
    <source>
        <dbReference type="ARBA" id="ARBA00004496"/>
    </source>
</evidence>
<dbReference type="GO" id="GO:0005096">
    <property type="term" value="F:GTPase activator activity"/>
    <property type="evidence" value="ECO:0007669"/>
    <property type="project" value="TreeGrafter"/>
</dbReference>
<dbReference type="InterPro" id="IPR027417">
    <property type="entry name" value="P-loop_NTPase"/>
</dbReference>
<feature type="compositionally biased region" description="Basic and acidic residues" evidence="10">
    <location>
        <begin position="1275"/>
        <end position="1300"/>
    </location>
</feature>
<dbReference type="Proteomes" id="UP000321393">
    <property type="component" value="Unassembled WGS sequence"/>
</dbReference>
<evidence type="ECO:0000256" key="3">
    <source>
        <dbReference type="ARBA" id="ARBA00008535"/>
    </source>
</evidence>
<evidence type="ECO:0000256" key="8">
    <source>
        <dbReference type="PROSITE-ProRule" id="PRU00290"/>
    </source>
</evidence>
<gene>
    <name evidence="13" type="ORF">E6C27_scaffold236G005370</name>
</gene>
<comment type="similarity">
    <text evidence="3">Belongs to the TRAFAC class TrmE-Era-EngA-EngB-Septin-like GTPase superfamily. AIG1/Toc34/Toc159-like paraseptin GTPase family. IAN subfamily.</text>
</comment>
<dbReference type="FunFam" id="3.40.50.300:FF:000840">
    <property type="entry name" value="Immune-associated nucleotide-binding protein 9"/>
    <property type="match status" value="1"/>
</dbReference>
<evidence type="ECO:0000259" key="12">
    <source>
        <dbReference type="PROSITE" id="PS51720"/>
    </source>
</evidence>
<keyword evidence="6" id="KW-0547">Nucleotide-binding</keyword>
<evidence type="ECO:0000313" key="13">
    <source>
        <dbReference type="EMBL" id="KAA0044179.1"/>
    </source>
</evidence>
<dbReference type="GO" id="GO:0005737">
    <property type="term" value="C:cytoplasm"/>
    <property type="evidence" value="ECO:0007669"/>
    <property type="project" value="UniProtKB-SubCell"/>
</dbReference>
<feature type="region of interest" description="Disordered" evidence="10">
    <location>
        <begin position="997"/>
        <end position="1033"/>
    </location>
</feature>
<dbReference type="OrthoDB" id="19944at2759"/>
<dbReference type="InterPro" id="IPR015943">
    <property type="entry name" value="WD40/YVTN_repeat-like_dom_sf"/>
</dbReference>
<dbReference type="GO" id="GO:0005525">
    <property type="term" value="F:GTP binding"/>
    <property type="evidence" value="ECO:0007669"/>
    <property type="project" value="UniProtKB-KW"/>
</dbReference>
<reference evidence="13 14" key="1">
    <citation type="submission" date="2019-08" db="EMBL/GenBank/DDBJ databases">
        <title>Draft genome sequences of two oriental melons (Cucumis melo L. var makuwa).</title>
        <authorList>
            <person name="Kwon S.-Y."/>
        </authorList>
    </citation>
    <scope>NUCLEOTIDE SEQUENCE [LARGE SCALE GENOMIC DNA]</scope>
    <source>
        <strain evidence="14">cv. SW 3</strain>
        <tissue evidence="13">Leaf</tissue>
    </source>
</reference>
<organism evidence="13 14">
    <name type="scientific">Cucumis melo var. makuwa</name>
    <name type="common">Oriental melon</name>
    <dbReference type="NCBI Taxonomy" id="1194695"/>
    <lineage>
        <taxon>Eukaryota</taxon>
        <taxon>Viridiplantae</taxon>
        <taxon>Streptophyta</taxon>
        <taxon>Embryophyta</taxon>
        <taxon>Tracheophyta</taxon>
        <taxon>Spermatophyta</taxon>
        <taxon>Magnoliopsida</taxon>
        <taxon>eudicotyledons</taxon>
        <taxon>Gunneridae</taxon>
        <taxon>Pentapetalae</taxon>
        <taxon>rosids</taxon>
        <taxon>fabids</taxon>
        <taxon>Cucurbitales</taxon>
        <taxon>Cucurbitaceae</taxon>
        <taxon>Benincaseae</taxon>
        <taxon>Cucumis</taxon>
    </lineage>
</organism>
<sequence length="1370" mass="151200">MVLMGRTGNGKSATGNSILGKKMFESKRSSSGITSTSELKTCVQPDGQVINVIDTPGLFDLSHGTEHVTREIVKCLDLVKEGIHAVLLVFSAKNRFTQEEEATLKTLQNLFGCKIVDYAIIVFTGGDEFDDDDDDSSTFDDYLLGCPVALKDILAACKGRQVLFDNKTRSGTKKVEQVNKLLNLVKEVVDQNEGQPFTHSLFLINKFEERLEAVKSKLEKQIEEEKEARRKAEERFQELQKQHGDNIKQLTDLQRQVLEQQKRQQELLHKVATREPEHAVQRGSLTPEDLKLRVTVHYGIPSTASILAFDSIQRLLALATLDGRIKVIGGGGIEGLLMSPNQLPYKYLEFITNQGYLVSISNDNEIQVWSLDSRSIACCLQWESNITAFSIVGGSHFMYVGDENGLMSVVKFDPEDEKLMLLPYRISAASISGNVCCFIQLDTLVLYVLIAYANGLFLLWDISRGQVLFVGGGKDLQLNDELDEPSSRVDDNVPFDALENSLSEKEISALCWASSNGSILAVGYVDGDILFWKTSITASGRDQQGSPSSKNIVRLQLSSSEKRLPVIVLHWSGNSRAPNNCDGQLFIYGGDEIGSEEVLTVLTIEWSPGLEVLRCVGRTELKLHGSFADMILLSSPGAAGDDPKVDLFVLTNPGKLHFYDKTTMSAIIGKSKTDSKSPISPLKFPAMIPTAEPSITTSKLIKLPIGGFSTKILSELASMKLSSTEIQGTSANWPLTGGVPYQLPTMKDDKVERVYIAGYRDGSIRILDATHPVFSFICHLNGELEGIKVAGLSAPVLKLDFCCATTSLAVGNECGLVRVYDLKGGAHEKNFHFVTDSRREVHTLPQGKGPHCRAVFSLLNSPVQALQFSKCGVKLGVGYGSGRIAVLDVSSSSVLLFTEAISNSSFPIITMIWKEHSAATHGPLKSPRHSGAKSAINYSEESLFILTKDAKINVFDGSSGNVINPRPWHLKKESVAISMYVLGKYNIHLDKDYKKTKKIRSSQNTTTKSESNPGSGSTGSNLHESQHHSSAEETRSAEKFLDSYVLLCCQDSLRLYSVNSIIQGNNKPTRKVKQSKCCWTTIFKSKERDFGLVVLFQSGVIEIRSLPDLELLKESSLQSILMWNFKANMDKISSSSEEGQIVLANGDEVAFLSVLSNENELRIPDSLPSLHDKVLAAAADAAFSVSYYQKKNQLPSAGILGSIVKGFRGGKMTPTMDFCSTRESYCAHLEKLFSKTPFSDSSFPALKNAEQVEELTIDDIEIDDEPPAAASTSSEEVKEEKRTERQRLFGDGNDDWKPRPRTTEEILTTYKFSGDASLAAAHAKNKLLERQEKLEKLSKRTEELRNGAEDFASLANELVKTMEKRKWWHI</sequence>
<dbReference type="Gene3D" id="2.130.10.10">
    <property type="entry name" value="YVTN repeat-like/Quinoprotein amine dehydrogenase"/>
    <property type="match status" value="2"/>
</dbReference>
<evidence type="ECO:0000256" key="2">
    <source>
        <dbReference type="ARBA" id="ARBA00008070"/>
    </source>
</evidence>
<dbReference type="SUPFAM" id="SSF58038">
    <property type="entry name" value="SNARE fusion complex"/>
    <property type="match status" value="1"/>
</dbReference>
<evidence type="ECO:0000256" key="6">
    <source>
        <dbReference type="ARBA" id="ARBA00022741"/>
    </source>
</evidence>
<dbReference type="GO" id="GO:0005886">
    <property type="term" value="C:plasma membrane"/>
    <property type="evidence" value="ECO:0007669"/>
    <property type="project" value="TreeGrafter"/>
</dbReference>
<comment type="caution">
    <text evidence="13">The sequence shown here is derived from an EMBL/GenBank/DDBJ whole genome shotgun (WGS) entry which is preliminary data.</text>
</comment>
<keyword evidence="5" id="KW-0963">Cytoplasm</keyword>
<dbReference type="InterPro" id="IPR001680">
    <property type="entry name" value="WD40_rpt"/>
</dbReference>
<name>A0A5A7TSI4_CUCMM</name>
<keyword evidence="4" id="KW-0268">Exocytosis</keyword>
<dbReference type="Pfam" id="PF04548">
    <property type="entry name" value="AIG1"/>
    <property type="match status" value="1"/>
</dbReference>
<feature type="domain" description="V-SNARE coiled-coil homology" evidence="11">
    <location>
        <begin position="1305"/>
        <end position="1369"/>
    </location>
</feature>
<evidence type="ECO:0000256" key="4">
    <source>
        <dbReference type="ARBA" id="ARBA00022483"/>
    </source>
</evidence>
<dbReference type="SMART" id="SM00320">
    <property type="entry name" value="WD40"/>
    <property type="match status" value="4"/>
</dbReference>
<dbReference type="STRING" id="1194695.A0A5A7TSI4"/>
<dbReference type="PROSITE" id="PS50892">
    <property type="entry name" value="V_SNARE"/>
    <property type="match status" value="1"/>
</dbReference>
<dbReference type="InterPro" id="IPR036322">
    <property type="entry name" value="WD40_repeat_dom_sf"/>
</dbReference>
<evidence type="ECO:0000256" key="7">
    <source>
        <dbReference type="ARBA" id="ARBA00023134"/>
    </source>
</evidence>
<dbReference type="SUPFAM" id="SSF52540">
    <property type="entry name" value="P-loop containing nucleoside triphosphate hydrolases"/>
    <property type="match status" value="1"/>
</dbReference>
<dbReference type="Gene3D" id="1.20.5.110">
    <property type="match status" value="1"/>
</dbReference>
<dbReference type="GO" id="GO:0019905">
    <property type="term" value="F:syntaxin binding"/>
    <property type="evidence" value="ECO:0007669"/>
    <property type="project" value="TreeGrafter"/>
</dbReference>
<dbReference type="PANTHER" id="PTHR10241:SF25">
    <property type="entry name" value="TOMOSYN, ISOFORM C"/>
    <property type="match status" value="1"/>
</dbReference>
<dbReference type="InterPro" id="IPR042855">
    <property type="entry name" value="V_SNARE_CC"/>
</dbReference>
<evidence type="ECO:0000256" key="5">
    <source>
        <dbReference type="ARBA" id="ARBA00022490"/>
    </source>
</evidence>
<evidence type="ECO:0000259" key="11">
    <source>
        <dbReference type="PROSITE" id="PS50892"/>
    </source>
</evidence>
<dbReference type="GO" id="GO:0006893">
    <property type="term" value="P:Golgi to plasma membrane transport"/>
    <property type="evidence" value="ECO:0007669"/>
    <property type="project" value="TreeGrafter"/>
</dbReference>
<dbReference type="GO" id="GO:0045159">
    <property type="term" value="F:myosin II binding"/>
    <property type="evidence" value="ECO:0007669"/>
    <property type="project" value="TreeGrafter"/>
</dbReference>
<feature type="coiled-coil region" evidence="9">
    <location>
        <begin position="204"/>
        <end position="275"/>
    </location>
</feature>
<evidence type="ECO:0000256" key="9">
    <source>
        <dbReference type="SAM" id="Coils"/>
    </source>
</evidence>
<protein>
    <submittedName>
        <fullName evidence="13">Nucleotide binding protein</fullName>
    </submittedName>
</protein>
<feature type="compositionally biased region" description="Polar residues" evidence="10">
    <location>
        <begin position="1001"/>
        <end position="1023"/>
    </location>
</feature>